<feature type="binding site" evidence="9">
    <location>
        <position position="12"/>
    </location>
    <ligand>
        <name>Zn(2+)</name>
        <dbReference type="ChEBI" id="CHEBI:29105"/>
    </ligand>
</feature>
<feature type="domain" description="C2H2-type" evidence="11">
    <location>
        <begin position="604"/>
        <end position="632"/>
    </location>
</feature>
<dbReference type="RefSeq" id="XP_012546299.1">
    <property type="nucleotide sequence ID" value="XM_012690845.3"/>
</dbReference>
<dbReference type="InterPro" id="IPR012934">
    <property type="entry name" value="Znf_AD"/>
</dbReference>
<dbReference type="InterPro" id="IPR036236">
    <property type="entry name" value="Znf_C2H2_sf"/>
</dbReference>
<feature type="domain" description="C2H2-type" evidence="11">
    <location>
        <begin position="577"/>
        <end position="604"/>
    </location>
</feature>
<dbReference type="PANTHER" id="PTHR16515">
    <property type="entry name" value="PR DOMAIN ZINC FINGER PROTEIN"/>
    <property type="match status" value="1"/>
</dbReference>
<keyword evidence="2 9" id="KW-0479">Metal-binding</keyword>
<comment type="subcellular location">
    <subcellularLocation>
        <location evidence="1">Nucleus</location>
    </subcellularLocation>
</comment>
<name>A0A8R2G814_BOMMO</name>
<dbReference type="InterPro" id="IPR050331">
    <property type="entry name" value="Zinc_finger"/>
</dbReference>
<evidence type="ECO:0000313" key="14">
    <source>
        <dbReference type="Proteomes" id="UP000005204"/>
    </source>
</evidence>
<dbReference type="Proteomes" id="UP000005204">
    <property type="component" value="Unassembled WGS sequence"/>
</dbReference>
<dbReference type="Pfam" id="PF00096">
    <property type="entry name" value="zf-C2H2"/>
    <property type="match status" value="3"/>
</dbReference>
<dbReference type="SMART" id="SM00868">
    <property type="entry name" value="zf-AD"/>
    <property type="match status" value="1"/>
</dbReference>
<dbReference type="GeneID" id="101745566"/>
<feature type="binding site" evidence="9">
    <location>
        <position position="61"/>
    </location>
    <ligand>
        <name>Zn(2+)</name>
        <dbReference type="ChEBI" id="CHEBI:29105"/>
    </ligand>
</feature>
<feature type="compositionally biased region" description="Basic residues" evidence="10">
    <location>
        <begin position="230"/>
        <end position="241"/>
    </location>
</feature>
<feature type="domain" description="C2H2-type" evidence="11">
    <location>
        <begin position="723"/>
        <end position="750"/>
    </location>
</feature>
<dbReference type="GO" id="GO:0003677">
    <property type="term" value="F:DNA binding"/>
    <property type="evidence" value="ECO:0007669"/>
    <property type="project" value="UniProtKB-KW"/>
</dbReference>
<dbReference type="Pfam" id="PF07776">
    <property type="entry name" value="zf-AD"/>
    <property type="match status" value="1"/>
</dbReference>
<dbReference type="RefSeq" id="XP_062531750.1">
    <property type="nucleotide sequence ID" value="XM_062675766.1"/>
</dbReference>
<organism evidence="13 14">
    <name type="scientific">Bombyx mori</name>
    <name type="common">Silk moth</name>
    <dbReference type="NCBI Taxonomy" id="7091"/>
    <lineage>
        <taxon>Eukaryota</taxon>
        <taxon>Metazoa</taxon>
        <taxon>Ecdysozoa</taxon>
        <taxon>Arthropoda</taxon>
        <taxon>Hexapoda</taxon>
        <taxon>Insecta</taxon>
        <taxon>Pterygota</taxon>
        <taxon>Neoptera</taxon>
        <taxon>Endopterygota</taxon>
        <taxon>Lepidoptera</taxon>
        <taxon>Glossata</taxon>
        <taxon>Ditrysia</taxon>
        <taxon>Bombycoidea</taxon>
        <taxon>Bombycidae</taxon>
        <taxon>Bombycinae</taxon>
        <taxon>Bombyx</taxon>
    </lineage>
</organism>
<dbReference type="OrthoDB" id="8922241at2759"/>
<dbReference type="PROSITE" id="PS00028">
    <property type="entry name" value="ZINC_FINGER_C2H2_1"/>
    <property type="match status" value="6"/>
</dbReference>
<dbReference type="SMART" id="SM00355">
    <property type="entry name" value="ZnF_C2H2"/>
    <property type="match status" value="9"/>
</dbReference>
<evidence type="ECO:0000256" key="7">
    <source>
        <dbReference type="ARBA" id="ARBA00023242"/>
    </source>
</evidence>
<feature type="binding site" evidence="9">
    <location>
        <position position="64"/>
    </location>
    <ligand>
        <name>Zn(2+)</name>
        <dbReference type="ChEBI" id="CHEBI:29105"/>
    </ligand>
</feature>
<dbReference type="PROSITE" id="PS50157">
    <property type="entry name" value="ZINC_FINGER_C2H2_2"/>
    <property type="match status" value="5"/>
</dbReference>
<dbReference type="PROSITE" id="PS51915">
    <property type="entry name" value="ZAD"/>
    <property type="match status" value="1"/>
</dbReference>
<dbReference type="PANTHER" id="PTHR16515:SF49">
    <property type="entry name" value="GASTRULA ZINC FINGER PROTEIN XLCGF49.1-LIKE-RELATED"/>
    <property type="match status" value="1"/>
</dbReference>
<evidence type="ECO:0000256" key="2">
    <source>
        <dbReference type="ARBA" id="ARBA00022723"/>
    </source>
</evidence>
<dbReference type="Gene3D" id="1.10.10.60">
    <property type="entry name" value="Homeodomain-like"/>
    <property type="match status" value="1"/>
</dbReference>
<protein>
    <submittedName>
        <fullName evidence="13">Uncharacterized protein</fullName>
    </submittedName>
</protein>
<dbReference type="EnsemblMetazoa" id="XM_012690845.2">
    <property type="protein sequence ID" value="XP_012546299.1"/>
    <property type="gene ID" value="LOC101745566"/>
</dbReference>
<feature type="domain" description="C2H2-type" evidence="11">
    <location>
        <begin position="691"/>
        <end position="719"/>
    </location>
</feature>
<feature type="domain" description="ZAD" evidence="12">
    <location>
        <begin position="10"/>
        <end position="88"/>
    </location>
</feature>
<evidence type="ECO:0000256" key="9">
    <source>
        <dbReference type="PROSITE-ProRule" id="PRU01263"/>
    </source>
</evidence>
<dbReference type="SUPFAM" id="SSF46689">
    <property type="entry name" value="Homeodomain-like"/>
    <property type="match status" value="1"/>
</dbReference>
<dbReference type="AlphaFoldDB" id="A0A8R2G814"/>
<evidence type="ECO:0000256" key="8">
    <source>
        <dbReference type="PROSITE-ProRule" id="PRU00042"/>
    </source>
</evidence>
<dbReference type="GO" id="GO:0005634">
    <property type="term" value="C:nucleus"/>
    <property type="evidence" value="ECO:0007669"/>
    <property type="project" value="UniProtKB-SubCell"/>
</dbReference>
<reference evidence="14" key="1">
    <citation type="journal article" date="2008" name="Insect Biochem. Mol. Biol.">
        <title>The genome of a lepidopteran model insect, the silkworm Bombyx mori.</title>
        <authorList>
            <consortium name="International Silkworm Genome Consortium"/>
        </authorList>
    </citation>
    <scope>NUCLEOTIDE SEQUENCE [LARGE SCALE GENOMIC DNA]</scope>
    <source>
        <strain evidence="14">p50T</strain>
    </source>
</reference>
<sequence length="760" mass="89984">MDTEVRMYFGRCRCCLEYGYLKYMFFEHKHRGQVEIYGEMLKNCFNFSWIQLDTEDYNQICDPCIKKLREACSFRNLVIRSQKQLLDEICNSEEPAIKVEYINEVEQDSLLEPVQWEGNKVSMTTRAKRKLLNRQAFDEDDSENPVNTKRKAQDDKSNYYDIEDRVLYVKLDEFSGKQTVVPKSEVLEMDSQEIEEMMQNNDLPGRGVYEEVEYLDEEFTDNGEQEKKVKSVRTSRKRAKKLPGAEHNEEQLGYKEEDLKSGVEAVRNNRMSRLEAVAFYNLSLKTLDAKLNMHEKSKRKSVSRKKSLVVVENEEALTEVRQDDKIGFEKGTYVEIEYLEEDAADNVQEENDVKPVANVTRKWPKKLPRAERNKRYLQYTEDDLRNAVDDVKNNKMTRLEAAEFYKVPRKTLDAKLRTEDESIDPAREEMYKFIKEIKEILTFTNATPYRSKMTTFSCAYCTEVYFHAADELRNHTRMNHIDERTKKVDLMMRPHSMNETLKLDINNLMCVVCCIPINDWNDMFRHLKNTHGTVFTYAHKRLIPYILNQEPDCVLCKQHFTNYVQLDVHMNSHYDNYVCDDCGQTFISAARLKNHSKKHDLGKYSCKYCNKVFTLKHYVKKHEAVVHKSKVHYKCYHCPERLPSDKERKEHIEANHREKVKEITCDICGKIFNWRQYYIGHLRKVHGDRKYACTACDKKFAQRDDLKRHIEARHKGLQRIKNHICPVCDKRYSSKSALVTHFRIHSNDDEKIVEADKIFK</sequence>
<evidence type="ECO:0000259" key="11">
    <source>
        <dbReference type="PROSITE" id="PS50157"/>
    </source>
</evidence>
<dbReference type="FunFam" id="3.30.160.60:FF:000446">
    <property type="entry name" value="Zinc finger protein"/>
    <property type="match status" value="1"/>
</dbReference>
<reference evidence="13" key="2">
    <citation type="submission" date="2022-06" db="UniProtKB">
        <authorList>
            <consortium name="EnsemblMetazoa"/>
        </authorList>
    </citation>
    <scope>IDENTIFICATION</scope>
    <source>
        <strain evidence="13">p50T (Dazao)</strain>
    </source>
</reference>
<feature type="region of interest" description="Disordered" evidence="10">
    <location>
        <begin position="220"/>
        <end position="250"/>
    </location>
</feature>
<evidence type="ECO:0000256" key="1">
    <source>
        <dbReference type="ARBA" id="ARBA00004123"/>
    </source>
</evidence>
<dbReference type="KEGG" id="bmor:101745566"/>
<evidence type="ECO:0000256" key="10">
    <source>
        <dbReference type="SAM" id="MobiDB-lite"/>
    </source>
</evidence>
<feature type="region of interest" description="Disordered" evidence="10">
    <location>
        <begin position="136"/>
        <end position="155"/>
    </location>
</feature>
<accession>A0A8R2G814</accession>
<evidence type="ECO:0000259" key="12">
    <source>
        <dbReference type="PROSITE" id="PS51915"/>
    </source>
</evidence>
<keyword evidence="4 8" id="KW-0863">Zinc-finger</keyword>
<dbReference type="InterPro" id="IPR013087">
    <property type="entry name" value="Znf_C2H2_type"/>
</dbReference>
<evidence type="ECO:0000256" key="3">
    <source>
        <dbReference type="ARBA" id="ARBA00022737"/>
    </source>
</evidence>
<evidence type="ECO:0000256" key="5">
    <source>
        <dbReference type="ARBA" id="ARBA00022833"/>
    </source>
</evidence>
<keyword evidence="6" id="KW-0238">DNA-binding</keyword>
<keyword evidence="3" id="KW-0677">Repeat</keyword>
<feature type="binding site" evidence="9">
    <location>
        <position position="15"/>
    </location>
    <ligand>
        <name>Zn(2+)</name>
        <dbReference type="ChEBI" id="CHEBI:29105"/>
    </ligand>
</feature>
<dbReference type="SUPFAM" id="SSF57667">
    <property type="entry name" value="beta-beta-alpha zinc fingers"/>
    <property type="match status" value="4"/>
</dbReference>
<keyword evidence="5 9" id="KW-0862">Zinc</keyword>
<evidence type="ECO:0000256" key="4">
    <source>
        <dbReference type="ARBA" id="ARBA00022771"/>
    </source>
</evidence>
<feature type="domain" description="C2H2-type" evidence="11">
    <location>
        <begin position="663"/>
        <end position="691"/>
    </location>
</feature>
<dbReference type="InterPro" id="IPR009057">
    <property type="entry name" value="Homeodomain-like_sf"/>
</dbReference>
<dbReference type="GO" id="GO:0010468">
    <property type="term" value="P:regulation of gene expression"/>
    <property type="evidence" value="ECO:0007669"/>
    <property type="project" value="TreeGrafter"/>
</dbReference>
<dbReference type="RefSeq" id="XP_004926696.1">
    <property type="nucleotide sequence ID" value="XM_004926639.4"/>
</dbReference>
<dbReference type="GO" id="GO:0008270">
    <property type="term" value="F:zinc ion binding"/>
    <property type="evidence" value="ECO:0007669"/>
    <property type="project" value="UniProtKB-UniRule"/>
</dbReference>
<evidence type="ECO:0000313" key="13">
    <source>
        <dbReference type="EnsemblMetazoa" id="XP_012546299.1"/>
    </source>
</evidence>
<dbReference type="Gene3D" id="3.30.160.60">
    <property type="entry name" value="Classic Zinc Finger"/>
    <property type="match status" value="4"/>
</dbReference>
<proteinExistence type="predicted"/>
<keyword evidence="7" id="KW-0539">Nucleus</keyword>
<evidence type="ECO:0000256" key="6">
    <source>
        <dbReference type="ARBA" id="ARBA00023125"/>
    </source>
</evidence>
<dbReference type="EnsemblMetazoa" id="XM_004926639.3">
    <property type="protein sequence ID" value="XP_004926696.1"/>
    <property type="gene ID" value="LOC101745566"/>
</dbReference>
<keyword evidence="14" id="KW-1185">Reference proteome</keyword>